<feature type="transmembrane region" description="Helical" evidence="3">
    <location>
        <begin position="292"/>
        <end position="313"/>
    </location>
</feature>
<feature type="transmembrane region" description="Helical" evidence="3">
    <location>
        <begin position="180"/>
        <end position="198"/>
    </location>
</feature>
<dbReference type="PANTHER" id="PTHR23028:SF131">
    <property type="entry name" value="BLR2367 PROTEIN"/>
    <property type="match status" value="1"/>
</dbReference>
<keyword evidence="3" id="KW-1133">Transmembrane helix</keyword>
<feature type="transmembrane region" description="Helical" evidence="3">
    <location>
        <begin position="105"/>
        <end position="130"/>
    </location>
</feature>
<evidence type="ECO:0000313" key="5">
    <source>
        <dbReference type="EMBL" id="MDO3676564.1"/>
    </source>
</evidence>
<dbReference type="GO" id="GO:0016874">
    <property type="term" value="F:ligase activity"/>
    <property type="evidence" value="ECO:0007669"/>
    <property type="project" value="UniProtKB-KW"/>
</dbReference>
<feature type="transmembrane region" description="Helical" evidence="3">
    <location>
        <begin position="25"/>
        <end position="46"/>
    </location>
</feature>
<comment type="caution">
    <text evidence="5">The sequence shown here is derived from an EMBL/GenBank/DDBJ whole genome shotgun (WGS) entry which is preliminary data.</text>
</comment>
<keyword evidence="5" id="KW-0436">Ligase</keyword>
<name>A0ABT8V7X4_9BACL</name>
<evidence type="ECO:0000256" key="2">
    <source>
        <dbReference type="ARBA" id="ARBA00007400"/>
    </source>
</evidence>
<feature type="domain" description="Acyltransferase 3" evidence="4">
    <location>
        <begin position="28"/>
        <end position="347"/>
    </location>
</feature>
<dbReference type="GO" id="GO:0016746">
    <property type="term" value="F:acyltransferase activity"/>
    <property type="evidence" value="ECO:0007669"/>
    <property type="project" value="UniProtKB-KW"/>
</dbReference>
<dbReference type="Pfam" id="PF01757">
    <property type="entry name" value="Acyl_transf_3"/>
    <property type="match status" value="1"/>
</dbReference>
<evidence type="ECO:0000256" key="3">
    <source>
        <dbReference type="SAM" id="Phobius"/>
    </source>
</evidence>
<comment type="similarity">
    <text evidence="2">Belongs to the acyltransferase 3 family.</text>
</comment>
<dbReference type="PANTHER" id="PTHR23028">
    <property type="entry name" value="ACETYLTRANSFERASE"/>
    <property type="match status" value="1"/>
</dbReference>
<proteinExistence type="inferred from homology"/>
<comment type="subcellular location">
    <subcellularLocation>
        <location evidence="1">Membrane</location>
    </subcellularLocation>
</comment>
<keyword evidence="5" id="KW-0808">Transferase</keyword>
<sequence length="376" mass="42718">MSAIMLKKAGILCKKGWTELERRHNFFYIQAARGVAVLLVMLFHASQTGQHYFGYNYLGISEMGRSGAYTFFFALTGYLMFTLYREQFGRTELFGTFLLKRFYRIYPLYWIIMAAVVPVYFLVPSFGFGYERNPRVIFESMLLWPQAQAPILGVAWSLTYVVWFYLMFSLVFLLKEKTVAAVYSGWLTIIVLNAVGWIRVKDGLLEQFLVNEAHLEFFAGMLVAYLVCKRPLGRSLWWIAGGGAVYAMLWVLRYEQAGLRYTDLLHTFGSALVLVGVTTWKGPAYRWLKPLALCGNASYSILLASLPMMSVTFKLARAAHAVERIGPALTVTLCFLSGLLLCLAVYRWVEKPLNALTKKAVQARSRKAQETCPGTM</sequence>
<feature type="transmembrane region" description="Helical" evidence="3">
    <location>
        <begin position="66"/>
        <end position="84"/>
    </location>
</feature>
<feature type="transmembrane region" description="Helical" evidence="3">
    <location>
        <begin position="235"/>
        <end position="252"/>
    </location>
</feature>
<dbReference type="Proteomes" id="UP001168883">
    <property type="component" value="Unassembled WGS sequence"/>
</dbReference>
<keyword evidence="5" id="KW-0012">Acyltransferase</keyword>
<feature type="transmembrane region" description="Helical" evidence="3">
    <location>
        <begin position="210"/>
        <end position="228"/>
    </location>
</feature>
<reference evidence="5" key="1">
    <citation type="submission" date="2023-07" db="EMBL/GenBank/DDBJ databases">
        <authorList>
            <person name="Aktuganov G."/>
            <person name="Boyko T."/>
            <person name="Delegan Y."/>
            <person name="Galimzianova N."/>
            <person name="Gilvanova E."/>
            <person name="Korobov V."/>
            <person name="Kuzmina L."/>
            <person name="Melentiev A."/>
            <person name="Milman P."/>
            <person name="Ryabova A."/>
            <person name="Stupak E."/>
            <person name="Yasakov T."/>
            <person name="Zharikova N."/>
            <person name="Zhurenko E."/>
        </authorList>
    </citation>
    <scope>NUCLEOTIDE SEQUENCE</scope>
    <source>
        <strain evidence="5">IB-739</strain>
    </source>
</reference>
<dbReference type="RefSeq" id="WP_164827590.1">
    <property type="nucleotide sequence ID" value="NZ_JAUMKJ010000006.1"/>
</dbReference>
<dbReference type="EC" id="2.3.-.-" evidence="5"/>
<feature type="transmembrane region" description="Helical" evidence="3">
    <location>
        <begin position="264"/>
        <end position="280"/>
    </location>
</feature>
<dbReference type="EMBL" id="JAUMKJ010000006">
    <property type="protein sequence ID" value="MDO3676564.1"/>
    <property type="molecule type" value="Genomic_DNA"/>
</dbReference>
<keyword evidence="6" id="KW-1185">Reference proteome</keyword>
<accession>A0ABT8V7X4</accession>
<evidence type="ECO:0000313" key="6">
    <source>
        <dbReference type="Proteomes" id="UP001168883"/>
    </source>
</evidence>
<dbReference type="InterPro" id="IPR002656">
    <property type="entry name" value="Acyl_transf_3_dom"/>
</dbReference>
<gene>
    <name evidence="5" type="ORF">Q3C12_06080</name>
</gene>
<protein>
    <submittedName>
        <fullName evidence="5">Acyltransferase</fullName>
        <ecNumber evidence="5">2.3.-.-</ecNumber>
    </submittedName>
</protein>
<evidence type="ECO:0000256" key="1">
    <source>
        <dbReference type="ARBA" id="ARBA00004370"/>
    </source>
</evidence>
<feature type="transmembrane region" description="Helical" evidence="3">
    <location>
        <begin position="325"/>
        <end position="349"/>
    </location>
</feature>
<evidence type="ECO:0000259" key="4">
    <source>
        <dbReference type="Pfam" id="PF01757"/>
    </source>
</evidence>
<organism evidence="5 6">
    <name type="scientific">Paenibacillus ehimensis</name>
    <dbReference type="NCBI Taxonomy" id="79264"/>
    <lineage>
        <taxon>Bacteria</taxon>
        <taxon>Bacillati</taxon>
        <taxon>Bacillota</taxon>
        <taxon>Bacilli</taxon>
        <taxon>Bacillales</taxon>
        <taxon>Paenibacillaceae</taxon>
        <taxon>Paenibacillus</taxon>
    </lineage>
</organism>
<dbReference type="InterPro" id="IPR050879">
    <property type="entry name" value="Acyltransferase_3"/>
</dbReference>
<feature type="transmembrane region" description="Helical" evidence="3">
    <location>
        <begin position="150"/>
        <end position="173"/>
    </location>
</feature>
<keyword evidence="3" id="KW-0472">Membrane</keyword>
<keyword evidence="3" id="KW-0812">Transmembrane</keyword>